<dbReference type="PANTHER" id="PTHR22789">
    <property type="entry name" value="FUCULOSE PHOSPHATE ALDOLASE"/>
    <property type="match status" value="1"/>
</dbReference>
<dbReference type="GO" id="GO:0005829">
    <property type="term" value="C:cytosol"/>
    <property type="evidence" value="ECO:0007669"/>
    <property type="project" value="TreeGrafter"/>
</dbReference>
<comment type="function">
    <text evidence="1">Catalyzes the dehydration of methylthioribulose-1-phosphate (MTRu-1-P) into 2,3-diketo-5-methylthiopentyl-1-phosphate (DK-MTP-1-P).</text>
</comment>
<name>A0A1A0DDB5_ACEPA</name>
<dbReference type="GO" id="GO:0008270">
    <property type="term" value="F:zinc ion binding"/>
    <property type="evidence" value="ECO:0007669"/>
    <property type="project" value="UniProtKB-UniRule"/>
</dbReference>
<dbReference type="InterPro" id="IPR036409">
    <property type="entry name" value="Aldolase_II/adducin_N_sf"/>
</dbReference>
<dbReference type="GO" id="GO:0016832">
    <property type="term" value="F:aldehyde-lyase activity"/>
    <property type="evidence" value="ECO:0007669"/>
    <property type="project" value="TreeGrafter"/>
</dbReference>
<evidence type="ECO:0000313" key="2">
    <source>
        <dbReference type="EMBL" id="OAZ72642.1"/>
    </source>
</evidence>
<reference evidence="2 3" key="1">
    <citation type="submission" date="2016-05" db="EMBL/GenBank/DDBJ databases">
        <title>Genome sequencing of Acetobacter pasteurianus strain SRCM100623.</title>
        <authorList>
            <person name="Song Y.R."/>
        </authorList>
    </citation>
    <scope>NUCLEOTIDE SEQUENCE [LARGE SCALE GENOMIC DNA]</scope>
    <source>
        <strain evidence="2 3">SRCM100623</strain>
    </source>
</reference>
<organism evidence="2 3">
    <name type="scientific">Acetobacter pasteurianus</name>
    <name type="common">Acetobacter turbidans</name>
    <dbReference type="NCBI Taxonomy" id="438"/>
    <lineage>
        <taxon>Bacteria</taxon>
        <taxon>Pseudomonadati</taxon>
        <taxon>Pseudomonadota</taxon>
        <taxon>Alphaproteobacteria</taxon>
        <taxon>Acetobacterales</taxon>
        <taxon>Acetobacteraceae</taxon>
        <taxon>Acetobacter</taxon>
    </lineage>
</organism>
<dbReference type="GO" id="GO:0019509">
    <property type="term" value="P:L-methionine salvage from methylthioadenosine"/>
    <property type="evidence" value="ECO:0007669"/>
    <property type="project" value="UniProtKB-UniRule"/>
</dbReference>
<evidence type="ECO:0000313" key="3">
    <source>
        <dbReference type="Proteomes" id="UP000093796"/>
    </source>
</evidence>
<comment type="catalytic activity">
    <reaction evidence="1">
        <text>5-(methylsulfanyl)-D-ribulose 1-phosphate = 5-methylsulfanyl-2,3-dioxopentyl phosphate + H2O</text>
        <dbReference type="Rhea" id="RHEA:15549"/>
        <dbReference type="ChEBI" id="CHEBI:15377"/>
        <dbReference type="ChEBI" id="CHEBI:58548"/>
        <dbReference type="ChEBI" id="CHEBI:58828"/>
        <dbReference type="EC" id="4.2.1.109"/>
    </reaction>
</comment>
<proteinExistence type="inferred from homology"/>
<dbReference type="PATRIC" id="fig|438.15.peg.1356"/>
<dbReference type="PANTHER" id="PTHR22789:SF0">
    <property type="entry name" value="3-OXO-TETRONATE 4-PHOSPHATE DECARBOXYLASE-RELATED"/>
    <property type="match status" value="1"/>
</dbReference>
<dbReference type="GO" id="GO:0019323">
    <property type="term" value="P:pentose catabolic process"/>
    <property type="evidence" value="ECO:0007669"/>
    <property type="project" value="TreeGrafter"/>
</dbReference>
<sequence length="207" mass="22757">MDQTVTDFARAVQDILFAGQRMDQRGWVPATAGNISRKLADGRIAITRSGCHKGFLQAADVITVDMQGKPHSPENRPSAETLLHCQIYRHFPQVGAVLHGHSVASTVLSMEEKTAALTLADYEVLKVFEGQTTHETSVQVPLFENDQDIARLAEVVEPFFGTGMSAGYIIRGHGVYVWGKDMPTALARLEGLEFLLACALERRKLHA</sequence>
<dbReference type="Gene3D" id="3.40.225.10">
    <property type="entry name" value="Class II aldolase/adducin N-terminal domain"/>
    <property type="match status" value="1"/>
</dbReference>
<dbReference type="OrthoDB" id="5500703at2"/>
<feature type="binding site" evidence="1">
    <location>
        <position position="101"/>
    </location>
    <ligand>
        <name>Zn(2+)</name>
        <dbReference type="ChEBI" id="CHEBI:29105"/>
    </ligand>
</feature>
<dbReference type="InterPro" id="IPR001303">
    <property type="entry name" value="Aldolase_II/adducin_N"/>
</dbReference>
<keyword evidence="1" id="KW-0028">Amino-acid biosynthesis</keyword>
<protein>
    <recommendedName>
        <fullName evidence="1">Methylthioribulose-1-phosphate dehydratase</fullName>
        <shortName evidence="1">MTRu-1-P dehydratase</shortName>
        <ecNumber evidence="1">4.2.1.109</ecNumber>
    </recommendedName>
</protein>
<dbReference type="Proteomes" id="UP000093796">
    <property type="component" value="Unassembled WGS sequence"/>
</dbReference>
<dbReference type="eggNOG" id="COG0235">
    <property type="taxonomic scope" value="Bacteria"/>
</dbReference>
<dbReference type="RefSeq" id="WP_003628425.1">
    <property type="nucleotide sequence ID" value="NZ_LYUD01000099.1"/>
</dbReference>
<comment type="caution">
    <text evidence="2">The sequence shown here is derived from an EMBL/GenBank/DDBJ whole genome shotgun (WGS) entry which is preliminary data.</text>
</comment>
<dbReference type="EC" id="4.2.1.109" evidence="1"/>
<gene>
    <name evidence="1 2" type="primary">mtnB</name>
    <name evidence="2" type="ORF">SRCM100623_01184</name>
</gene>
<dbReference type="GO" id="GO:0046570">
    <property type="term" value="F:methylthioribulose 1-phosphate dehydratase activity"/>
    <property type="evidence" value="ECO:0007669"/>
    <property type="project" value="UniProtKB-UniRule"/>
</dbReference>
<keyword evidence="1" id="KW-0862">Zinc</keyword>
<dbReference type="EMBL" id="LYUD01000099">
    <property type="protein sequence ID" value="OAZ72642.1"/>
    <property type="molecule type" value="Genomic_DNA"/>
</dbReference>
<dbReference type="HAMAP" id="MF_01677">
    <property type="entry name" value="Salvage_MtnB"/>
    <property type="match status" value="1"/>
</dbReference>
<dbReference type="InterPro" id="IPR017714">
    <property type="entry name" value="MethylthioRu-1-P_deHdtase_MtnB"/>
</dbReference>
<comment type="similarity">
    <text evidence="1">Belongs to the aldolase class II family. MtnB subfamily.</text>
</comment>
<keyword evidence="1 2" id="KW-0456">Lyase</keyword>
<comment type="pathway">
    <text evidence="1">Amino-acid biosynthesis; L-methionine biosynthesis via salvage pathway; L-methionine from S-methyl-5-thio-alpha-D-ribose 1-phosphate: step 2/6.</text>
</comment>
<dbReference type="SMART" id="SM01007">
    <property type="entry name" value="Aldolase_II"/>
    <property type="match status" value="1"/>
</dbReference>
<dbReference type="UniPathway" id="UPA00904">
    <property type="reaction ID" value="UER00875"/>
</dbReference>
<keyword evidence="1" id="KW-0479">Metal-binding</keyword>
<dbReference type="NCBIfam" id="NF006672">
    <property type="entry name" value="PRK09220.1"/>
    <property type="match status" value="1"/>
</dbReference>
<comment type="cofactor">
    <cofactor evidence="1">
        <name>Zn(2+)</name>
        <dbReference type="ChEBI" id="CHEBI:29105"/>
    </cofactor>
    <text evidence="1">Binds 1 zinc ion per subunit.</text>
</comment>
<feature type="binding site" evidence="1">
    <location>
        <position position="99"/>
    </location>
    <ligand>
        <name>Zn(2+)</name>
        <dbReference type="ChEBI" id="CHEBI:29105"/>
    </ligand>
</feature>
<dbReference type="SUPFAM" id="SSF53639">
    <property type="entry name" value="AraD/HMP-PK domain-like"/>
    <property type="match status" value="1"/>
</dbReference>
<dbReference type="Pfam" id="PF00596">
    <property type="entry name" value="Aldolase_II"/>
    <property type="match status" value="1"/>
</dbReference>
<keyword evidence="1" id="KW-0486">Methionine biosynthesis</keyword>
<accession>A0A1A0DDB5</accession>
<dbReference type="NCBIfam" id="TIGR03328">
    <property type="entry name" value="salvage_mtnB"/>
    <property type="match status" value="1"/>
</dbReference>
<dbReference type="InterPro" id="IPR050197">
    <property type="entry name" value="Aldolase_class_II_sugar_metab"/>
</dbReference>
<evidence type="ECO:0000256" key="1">
    <source>
        <dbReference type="HAMAP-Rule" id="MF_01677"/>
    </source>
</evidence>
<dbReference type="AlphaFoldDB" id="A0A1A0DDB5"/>